<evidence type="ECO:0000313" key="2">
    <source>
        <dbReference type="Proteomes" id="UP000827872"/>
    </source>
</evidence>
<sequence>MGCFFGVEWMKNEEVIDPVEDRNFYITIDHNLIIKQARLSDTANYTCVAKNIVAKRKSTTAAVIVYVNGGWSTWTEWSVCNNRCGRGHQKRTRTCTNPAPLNGGAFCEGQNLQKTTCTTLCPVDGRWTAWSKWSTCGTECTHWRRRDCTAPAPKNGGKDCEGLVLQSKNCTDGLCMQSK</sequence>
<proteinExistence type="predicted"/>
<dbReference type="Proteomes" id="UP000827872">
    <property type="component" value="Linkage Group LG10"/>
</dbReference>
<organism evidence="1 2">
    <name type="scientific">Sphaerodactylus townsendi</name>
    <dbReference type="NCBI Taxonomy" id="933632"/>
    <lineage>
        <taxon>Eukaryota</taxon>
        <taxon>Metazoa</taxon>
        <taxon>Chordata</taxon>
        <taxon>Craniata</taxon>
        <taxon>Vertebrata</taxon>
        <taxon>Euteleostomi</taxon>
        <taxon>Lepidosauria</taxon>
        <taxon>Squamata</taxon>
        <taxon>Bifurcata</taxon>
        <taxon>Gekkota</taxon>
        <taxon>Sphaerodactylidae</taxon>
        <taxon>Sphaerodactylus</taxon>
    </lineage>
</organism>
<protein>
    <submittedName>
        <fullName evidence="1">Netrin receptor unc5c</fullName>
    </submittedName>
</protein>
<accession>A0ACB8E8V1</accession>
<dbReference type="EMBL" id="CM037623">
    <property type="protein sequence ID" value="KAH7988738.1"/>
    <property type="molecule type" value="Genomic_DNA"/>
</dbReference>
<reference evidence="1" key="1">
    <citation type="submission" date="2021-08" db="EMBL/GenBank/DDBJ databases">
        <title>The first chromosome-level gecko genome reveals the dynamic sex chromosomes of Neotropical dwarf geckos (Sphaerodactylidae: Sphaerodactylus).</title>
        <authorList>
            <person name="Pinto B.J."/>
            <person name="Keating S.E."/>
            <person name="Gamble T."/>
        </authorList>
    </citation>
    <scope>NUCLEOTIDE SEQUENCE</scope>
    <source>
        <strain evidence="1">TG3544</strain>
    </source>
</reference>
<comment type="caution">
    <text evidence="1">The sequence shown here is derived from an EMBL/GenBank/DDBJ whole genome shotgun (WGS) entry which is preliminary data.</text>
</comment>
<keyword evidence="2" id="KW-1185">Reference proteome</keyword>
<evidence type="ECO:0000313" key="1">
    <source>
        <dbReference type="EMBL" id="KAH7988738.1"/>
    </source>
</evidence>
<keyword evidence="1" id="KW-0675">Receptor</keyword>
<name>A0ACB8E8V1_9SAUR</name>
<gene>
    <name evidence="1" type="primary">UNC5C_1</name>
    <name evidence="1" type="ORF">K3G42_021234</name>
</gene>